<dbReference type="EMBL" id="QRGR01000042">
    <property type="protein sequence ID" value="RDV11462.1"/>
    <property type="molecule type" value="Genomic_DNA"/>
</dbReference>
<dbReference type="OrthoDB" id="111691at2"/>
<keyword evidence="1" id="KW-0472">Membrane</keyword>
<feature type="transmembrane region" description="Helical" evidence="1">
    <location>
        <begin position="133"/>
        <end position="155"/>
    </location>
</feature>
<gene>
    <name evidence="2" type="ORF">DXT99_24695</name>
</gene>
<feature type="transmembrane region" description="Helical" evidence="1">
    <location>
        <begin position="335"/>
        <end position="355"/>
    </location>
</feature>
<dbReference type="RefSeq" id="WP_115568270.1">
    <property type="nucleotide sequence ID" value="NZ_QRGR01000042.1"/>
</dbReference>
<feature type="transmembrane region" description="Helical" evidence="1">
    <location>
        <begin position="12"/>
        <end position="32"/>
    </location>
</feature>
<organism evidence="2 3">
    <name type="scientific">Pontibacter diazotrophicus</name>
    <dbReference type="NCBI Taxonomy" id="1400979"/>
    <lineage>
        <taxon>Bacteria</taxon>
        <taxon>Pseudomonadati</taxon>
        <taxon>Bacteroidota</taxon>
        <taxon>Cytophagia</taxon>
        <taxon>Cytophagales</taxon>
        <taxon>Hymenobacteraceae</taxon>
        <taxon>Pontibacter</taxon>
    </lineage>
</organism>
<evidence type="ECO:0000256" key="1">
    <source>
        <dbReference type="SAM" id="Phobius"/>
    </source>
</evidence>
<protein>
    <submittedName>
        <fullName evidence="2">PepSY domain-containing protein</fullName>
    </submittedName>
</protein>
<dbReference type="AlphaFoldDB" id="A0A3D8L3A1"/>
<sequence>MRKFILQVHLWVGLVAGAVLSVVGITGSVYVFQPELTVVLYPHLYKATPAAKAVEVREVLHQAEEQFGSEVVTINFPLRELENYILKVKRKKEWLFYDAGTGSYLGEMELRRGLLDEVLEVHRTLTVGEKGSVITGTCALLLAFVLVSSGVMLWWPRKKRRLKDGLRLKPDVSFKRRTYDLHNVFGFYFSIPLAIVAITGVYFAFPNQTQETVNTITRTAEPMPDPKQLKSVYRSDVPSMTIYQALDLMDSKYGDYYKRYLILPKDSVGYVYLSYTYQAAISAGAQYRPTVYLDQYTADVLYEYDPTAAPLGHRVTRNWFIPLHFGEVGGYLTRGLWFLLGLMPGMLWVTGIIIWRGKARKGKYVRSVRNKVVS</sequence>
<keyword evidence="1" id="KW-0812">Transmembrane</keyword>
<dbReference type="PANTHER" id="PTHR34219">
    <property type="entry name" value="IRON-REGULATED INNER MEMBRANE PROTEIN-RELATED"/>
    <property type="match status" value="1"/>
</dbReference>
<evidence type="ECO:0000313" key="3">
    <source>
        <dbReference type="Proteomes" id="UP000256708"/>
    </source>
</evidence>
<name>A0A3D8L3A1_9BACT</name>
<keyword evidence="3" id="KW-1185">Reference proteome</keyword>
<dbReference type="InterPro" id="IPR005625">
    <property type="entry name" value="PepSY-ass_TM"/>
</dbReference>
<reference evidence="3" key="1">
    <citation type="submission" date="2018-08" db="EMBL/GenBank/DDBJ databases">
        <authorList>
            <person name="Liu Z.-W."/>
            <person name="Du Z.-J."/>
        </authorList>
    </citation>
    <scope>NUCLEOTIDE SEQUENCE [LARGE SCALE GENOMIC DNA]</scope>
    <source>
        <strain evidence="3">H4X</strain>
    </source>
</reference>
<feature type="transmembrane region" description="Helical" evidence="1">
    <location>
        <begin position="185"/>
        <end position="205"/>
    </location>
</feature>
<keyword evidence="1" id="KW-1133">Transmembrane helix</keyword>
<accession>A0A3D8L3A1</accession>
<evidence type="ECO:0000313" key="2">
    <source>
        <dbReference type="EMBL" id="RDV11462.1"/>
    </source>
</evidence>
<dbReference type="Proteomes" id="UP000256708">
    <property type="component" value="Unassembled WGS sequence"/>
</dbReference>
<comment type="caution">
    <text evidence="2">The sequence shown here is derived from an EMBL/GenBank/DDBJ whole genome shotgun (WGS) entry which is preliminary data.</text>
</comment>
<dbReference type="Pfam" id="PF03929">
    <property type="entry name" value="PepSY_TM"/>
    <property type="match status" value="1"/>
</dbReference>
<proteinExistence type="predicted"/>